<dbReference type="Gene3D" id="3.40.50.2300">
    <property type="match status" value="1"/>
</dbReference>
<dbReference type="PANTHER" id="PTHR44520">
    <property type="entry name" value="RESPONSE REGULATOR RCP1-RELATED"/>
    <property type="match status" value="1"/>
</dbReference>
<dbReference type="SMART" id="SM00448">
    <property type="entry name" value="REC"/>
    <property type="match status" value="1"/>
</dbReference>
<dbReference type="GO" id="GO:0000160">
    <property type="term" value="P:phosphorelay signal transduction system"/>
    <property type="evidence" value="ECO:0007669"/>
    <property type="project" value="InterPro"/>
</dbReference>
<reference evidence="3 4" key="1">
    <citation type="journal article" date="2012" name="J. Bacteriol.">
        <title>Complete Genome Sequence of Leptospirillum ferrooxidans Strain C2-3, Isolated from a Fresh Volcanic Ash Deposit on the Island of Miyake, Japan.</title>
        <authorList>
            <person name="Fujimura R."/>
            <person name="Sato Y."/>
            <person name="Nishizawa T."/>
            <person name="Oshima K."/>
            <person name="Kim S.-W."/>
            <person name="Hattori M."/>
            <person name="Kamijo T."/>
            <person name="Ohta H."/>
        </authorList>
    </citation>
    <scope>NUCLEOTIDE SEQUENCE [LARGE SCALE GENOMIC DNA]</scope>
    <source>
        <strain evidence="3 4">C2-3</strain>
    </source>
</reference>
<feature type="modified residue" description="4-aspartylphosphate" evidence="1">
    <location>
        <position position="70"/>
    </location>
</feature>
<dbReference type="PATRIC" id="fig|1162668.3.peg.2735"/>
<dbReference type="PANTHER" id="PTHR44520:SF1">
    <property type="entry name" value="TWO-COMPONENT SYSTEM REGULATORY PROTEIN"/>
    <property type="match status" value="1"/>
</dbReference>
<organism evidence="3 4">
    <name type="scientific">Leptospirillum ferrooxidans (strain C2-3)</name>
    <dbReference type="NCBI Taxonomy" id="1162668"/>
    <lineage>
        <taxon>Bacteria</taxon>
        <taxon>Pseudomonadati</taxon>
        <taxon>Nitrospirota</taxon>
        <taxon>Nitrospiria</taxon>
        <taxon>Nitrospirales</taxon>
        <taxon>Nitrospiraceae</taxon>
        <taxon>Leptospirillum</taxon>
    </lineage>
</organism>
<dbReference type="CDD" id="cd17557">
    <property type="entry name" value="REC_Rcp-like"/>
    <property type="match status" value="1"/>
</dbReference>
<dbReference type="RefSeq" id="WP_014450460.1">
    <property type="nucleotide sequence ID" value="NC_017094.1"/>
</dbReference>
<name>I0IRS8_LEPFC</name>
<dbReference type="InterPro" id="IPR052893">
    <property type="entry name" value="TCS_response_regulator"/>
</dbReference>
<evidence type="ECO:0000313" key="4">
    <source>
        <dbReference type="Proteomes" id="UP000007382"/>
    </source>
</evidence>
<dbReference type="PROSITE" id="PS50110">
    <property type="entry name" value="RESPONSE_REGULATORY"/>
    <property type="match status" value="1"/>
</dbReference>
<evidence type="ECO:0000313" key="3">
    <source>
        <dbReference type="EMBL" id="BAM07977.1"/>
    </source>
</evidence>
<dbReference type="AlphaFoldDB" id="I0IRS8"/>
<accession>I0IRS8</accession>
<evidence type="ECO:0000256" key="1">
    <source>
        <dbReference type="PROSITE-ProRule" id="PRU00169"/>
    </source>
</evidence>
<dbReference type="OrthoDB" id="5510574at2"/>
<keyword evidence="1" id="KW-0597">Phosphoprotein</keyword>
<gene>
    <name evidence="3" type="ordered locus">LFE_2305</name>
</gene>
<dbReference type="InterPro" id="IPR001789">
    <property type="entry name" value="Sig_transdc_resp-reg_receiver"/>
</dbReference>
<dbReference type="SUPFAM" id="SSF52172">
    <property type="entry name" value="CheY-like"/>
    <property type="match status" value="1"/>
</dbReference>
<feature type="domain" description="Response regulatory" evidence="2">
    <location>
        <begin position="9"/>
        <end position="137"/>
    </location>
</feature>
<dbReference type="eggNOG" id="COG0745">
    <property type="taxonomic scope" value="Bacteria"/>
</dbReference>
<dbReference type="InterPro" id="IPR011006">
    <property type="entry name" value="CheY-like_superfamily"/>
</dbReference>
<dbReference type="KEGG" id="lfc:LFE_2305"/>
<dbReference type="STRING" id="1162668.LFE_2305"/>
<proteinExistence type="predicted"/>
<evidence type="ECO:0000259" key="2">
    <source>
        <dbReference type="PROSITE" id="PS50110"/>
    </source>
</evidence>
<reference evidence="4" key="2">
    <citation type="submission" date="2012-03" db="EMBL/GenBank/DDBJ databases">
        <title>The complete genome sequence of the pioneer microbe on fresh volcanic deposit, Leptospirillum ferrooxidans strain C2-3.</title>
        <authorList>
            <person name="Fujimura R."/>
            <person name="Sato Y."/>
            <person name="Nishizawa T."/>
            <person name="Nanba K."/>
            <person name="Oshima K."/>
            <person name="Hattori M."/>
            <person name="Kamijo T."/>
            <person name="Ohta H."/>
        </authorList>
    </citation>
    <scope>NUCLEOTIDE SEQUENCE [LARGE SCALE GENOMIC DNA]</scope>
    <source>
        <strain evidence="4">C2-3</strain>
    </source>
</reference>
<keyword evidence="4" id="KW-1185">Reference proteome</keyword>
<dbReference type="Pfam" id="PF00072">
    <property type="entry name" value="Response_reg"/>
    <property type="match status" value="1"/>
</dbReference>
<dbReference type="HOGENOM" id="CLU_000445_69_17_0"/>
<sequence length="156" mass="17543">MSELVGPVEILLVEDNPFDAELTMRALKSHHLTNSIYWVTDGQEAIDFLFCQGRFANRPPHPVLKLVLLDIKLPKLDGTEVLKILKSHEETRFIPVVMLTSSTEEADLLESYNLGVNSYIVKPVEFEQFMKTVSDAGLYWTVVNRLPDGAPGNEGE</sequence>
<dbReference type="EMBL" id="AP012342">
    <property type="protein sequence ID" value="BAM07977.1"/>
    <property type="molecule type" value="Genomic_DNA"/>
</dbReference>
<protein>
    <submittedName>
        <fullName evidence="3">Putative response regulator receiver protein</fullName>
    </submittedName>
</protein>
<dbReference type="Proteomes" id="UP000007382">
    <property type="component" value="Chromosome"/>
</dbReference>